<sequence>MDSEGLYDSLILKIVDIPHSTYYYRKHYRVEEKKVSEGRPAPDYSTDEDGEKVPDEQIKEFLLELIAGEYSNFGYRKLTKMLRRIYKLQINKKKVYRLCKELGILCPQRRKRIKHPRKNWYEIVLSQHPISFGRLISNMAIFKKKTDFLHLFAY</sequence>
<accession>A0ABW3ZR12</accession>
<evidence type="ECO:0000313" key="3">
    <source>
        <dbReference type="Proteomes" id="UP001597178"/>
    </source>
</evidence>
<comment type="caution">
    <text evidence="2">The sequence shown here is derived from an EMBL/GenBank/DDBJ whole genome shotgun (WGS) entry which is preliminary data.</text>
</comment>
<gene>
    <name evidence="2" type="ORF">ACFQ4A_03910</name>
</gene>
<proteinExistence type="predicted"/>
<name>A0ABW3ZR12_9BACI</name>
<keyword evidence="3" id="KW-1185">Reference proteome</keyword>
<evidence type="ECO:0000313" key="2">
    <source>
        <dbReference type="EMBL" id="MFD1360825.1"/>
    </source>
</evidence>
<dbReference type="RefSeq" id="WP_382397780.1">
    <property type="nucleotide sequence ID" value="NZ_JBHTNH010000003.1"/>
</dbReference>
<reference evidence="3" key="1">
    <citation type="journal article" date="2019" name="Int. J. Syst. Evol. Microbiol.">
        <title>The Global Catalogue of Microorganisms (GCM) 10K type strain sequencing project: providing services to taxonomists for standard genome sequencing and annotation.</title>
        <authorList>
            <consortium name="The Broad Institute Genomics Platform"/>
            <consortium name="The Broad Institute Genome Sequencing Center for Infectious Disease"/>
            <person name="Wu L."/>
            <person name="Ma J."/>
        </authorList>
    </citation>
    <scope>NUCLEOTIDE SEQUENCE [LARGE SCALE GENOMIC DNA]</scope>
    <source>
        <strain evidence="3">CCUG 54822</strain>
    </source>
</reference>
<dbReference type="InterPro" id="IPR025948">
    <property type="entry name" value="HTH-like_dom"/>
</dbReference>
<dbReference type="Pfam" id="PF13276">
    <property type="entry name" value="HTH_21"/>
    <property type="match status" value="1"/>
</dbReference>
<dbReference type="Proteomes" id="UP001597178">
    <property type="component" value="Unassembled WGS sequence"/>
</dbReference>
<evidence type="ECO:0000259" key="1">
    <source>
        <dbReference type="Pfam" id="PF13276"/>
    </source>
</evidence>
<organism evidence="2 3">
    <name type="scientific">Lentibacillus salinarum</name>
    <dbReference type="NCBI Taxonomy" id="446820"/>
    <lineage>
        <taxon>Bacteria</taxon>
        <taxon>Bacillati</taxon>
        <taxon>Bacillota</taxon>
        <taxon>Bacilli</taxon>
        <taxon>Bacillales</taxon>
        <taxon>Bacillaceae</taxon>
        <taxon>Lentibacillus</taxon>
    </lineage>
</organism>
<feature type="domain" description="HTH-like" evidence="1">
    <location>
        <begin position="58"/>
        <end position="112"/>
    </location>
</feature>
<protein>
    <submittedName>
        <fullName evidence="2">IS3 family transposase</fullName>
    </submittedName>
</protein>
<dbReference type="EMBL" id="JBHTNH010000003">
    <property type="protein sequence ID" value="MFD1360825.1"/>
    <property type="molecule type" value="Genomic_DNA"/>
</dbReference>